<dbReference type="Proteomes" id="UP000619079">
    <property type="component" value="Unassembled WGS sequence"/>
</dbReference>
<evidence type="ECO:0000256" key="2">
    <source>
        <dbReference type="ARBA" id="ARBA00022692"/>
    </source>
</evidence>
<evidence type="ECO:0000256" key="5">
    <source>
        <dbReference type="SAM" id="Phobius"/>
    </source>
</evidence>
<protein>
    <submittedName>
        <fullName evidence="7">NnrU family protein</fullName>
    </submittedName>
</protein>
<keyword evidence="4 5" id="KW-0472">Membrane</keyword>
<feature type="transmembrane region" description="Helical" evidence="5">
    <location>
        <begin position="121"/>
        <end position="141"/>
    </location>
</feature>
<reference evidence="7" key="1">
    <citation type="submission" date="2020-12" db="EMBL/GenBank/DDBJ databases">
        <title>Sedimentitalea sp. nov., isolated from sand in Incheon.</title>
        <authorList>
            <person name="Kim W."/>
        </authorList>
    </citation>
    <scope>NUCLEOTIDE SEQUENCE</scope>
    <source>
        <strain evidence="7">CAU 1593</strain>
    </source>
</reference>
<keyword evidence="8" id="KW-1185">Reference proteome</keyword>
<dbReference type="GO" id="GO:0016020">
    <property type="term" value="C:membrane"/>
    <property type="evidence" value="ECO:0007669"/>
    <property type="project" value="UniProtKB-SubCell"/>
</dbReference>
<evidence type="ECO:0000256" key="4">
    <source>
        <dbReference type="ARBA" id="ARBA00023136"/>
    </source>
</evidence>
<feature type="transmembrane region" description="Helical" evidence="5">
    <location>
        <begin position="34"/>
        <end position="53"/>
    </location>
</feature>
<comment type="subcellular location">
    <subcellularLocation>
        <location evidence="1">Membrane</location>
        <topology evidence="1">Multi-pass membrane protein</topology>
    </subcellularLocation>
</comment>
<sequence length="187" mass="20386">MGWVLLILGLALWTAAHFFKRLMPEQRAAMGDAGKGVVAVGIVLGLVLMILGYRWTDYVHVWSPPAFLTHVNNTLMILAFWVYGSSMAKGAKVWPANKIRHPQLTAVKIWALAHLLVNGDLAAIVLFGGLLAWAVGEVILINRADPDWTPPGTAGTATKVRLLVITVVLYGAVAAIHIWLGYWPFPS</sequence>
<evidence type="ECO:0000313" key="8">
    <source>
        <dbReference type="Proteomes" id="UP000619079"/>
    </source>
</evidence>
<comment type="caution">
    <text evidence="7">The sequence shown here is derived from an EMBL/GenBank/DDBJ whole genome shotgun (WGS) entry which is preliminary data.</text>
</comment>
<dbReference type="AlphaFoldDB" id="A0A8J7JBW1"/>
<keyword evidence="3 5" id="KW-1133">Transmembrane helix</keyword>
<feature type="domain" description="NnrU" evidence="6">
    <location>
        <begin position="5"/>
        <end position="183"/>
    </location>
</feature>
<name>A0A8J7JBW1_9RHOB</name>
<dbReference type="RefSeq" id="WP_199025891.1">
    <property type="nucleotide sequence ID" value="NZ_JAELVR010000011.1"/>
</dbReference>
<proteinExistence type="predicted"/>
<dbReference type="Pfam" id="PF07298">
    <property type="entry name" value="NnrU"/>
    <property type="match status" value="1"/>
</dbReference>
<evidence type="ECO:0000256" key="3">
    <source>
        <dbReference type="ARBA" id="ARBA00022989"/>
    </source>
</evidence>
<feature type="transmembrane region" description="Helical" evidence="5">
    <location>
        <begin position="162"/>
        <end position="182"/>
    </location>
</feature>
<evidence type="ECO:0000313" key="7">
    <source>
        <dbReference type="EMBL" id="MBJ6373013.1"/>
    </source>
</evidence>
<gene>
    <name evidence="7" type="ORF">JF290_15915</name>
</gene>
<organism evidence="7 8">
    <name type="scientific">Sedimentitalea arenosa</name>
    <dbReference type="NCBI Taxonomy" id="2798803"/>
    <lineage>
        <taxon>Bacteria</taxon>
        <taxon>Pseudomonadati</taxon>
        <taxon>Pseudomonadota</taxon>
        <taxon>Alphaproteobacteria</taxon>
        <taxon>Rhodobacterales</taxon>
        <taxon>Paracoccaceae</taxon>
        <taxon>Sedimentitalea</taxon>
    </lineage>
</organism>
<keyword evidence="2 5" id="KW-0812">Transmembrane</keyword>
<dbReference type="EMBL" id="JAELVR010000011">
    <property type="protein sequence ID" value="MBJ6373013.1"/>
    <property type="molecule type" value="Genomic_DNA"/>
</dbReference>
<feature type="transmembrane region" description="Helical" evidence="5">
    <location>
        <begin position="65"/>
        <end position="84"/>
    </location>
</feature>
<evidence type="ECO:0000256" key="1">
    <source>
        <dbReference type="ARBA" id="ARBA00004141"/>
    </source>
</evidence>
<evidence type="ECO:0000259" key="6">
    <source>
        <dbReference type="Pfam" id="PF07298"/>
    </source>
</evidence>
<accession>A0A8J7JBW1</accession>
<dbReference type="InterPro" id="IPR009915">
    <property type="entry name" value="NnrU_dom"/>
</dbReference>